<reference evidence="3" key="1">
    <citation type="journal article" date="2011" name="Nature">
        <title>Genome sequence and analysis of the tuber crop potato.</title>
        <authorList>
            <consortium name="The Potato Genome Sequencing Consortium"/>
        </authorList>
    </citation>
    <scope>NUCLEOTIDE SEQUENCE [LARGE SCALE GENOMIC DNA]</scope>
    <source>
        <strain evidence="3">cv. DM1-3 516 R44</strain>
    </source>
</reference>
<evidence type="ECO:0000313" key="3">
    <source>
        <dbReference type="Proteomes" id="UP000011115"/>
    </source>
</evidence>
<proteinExistence type="predicted"/>
<dbReference type="HOGENOM" id="CLU_2487741_0_0_1"/>
<dbReference type="InParanoid" id="M1DD53"/>
<feature type="compositionally biased region" description="Gly residues" evidence="1">
    <location>
        <begin position="15"/>
        <end position="24"/>
    </location>
</feature>
<protein>
    <submittedName>
        <fullName evidence="2">Uncharacterized protein</fullName>
    </submittedName>
</protein>
<organism evidence="2 3">
    <name type="scientific">Solanum tuberosum</name>
    <name type="common">Potato</name>
    <dbReference type="NCBI Taxonomy" id="4113"/>
    <lineage>
        <taxon>Eukaryota</taxon>
        <taxon>Viridiplantae</taxon>
        <taxon>Streptophyta</taxon>
        <taxon>Embryophyta</taxon>
        <taxon>Tracheophyta</taxon>
        <taxon>Spermatophyta</taxon>
        <taxon>Magnoliopsida</taxon>
        <taxon>eudicotyledons</taxon>
        <taxon>Gunneridae</taxon>
        <taxon>Pentapetalae</taxon>
        <taxon>asterids</taxon>
        <taxon>lamiids</taxon>
        <taxon>Solanales</taxon>
        <taxon>Solanaceae</taxon>
        <taxon>Solanoideae</taxon>
        <taxon>Solaneae</taxon>
        <taxon>Solanum</taxon>
    </lineage>
</organism>
<dbReference type="Gramene" id="PGSC0003DMT400087092">
    <property type="protein sequence ID" value="PGSC0003DMT400087092"/>
    <property type="gene ID" value="PGSC0003DMG400036663"/>
</dbReference>
<keyword evidence="3" id="KW-1185">Reference proteome</keyword>
<evidence type="ECO:0000256" key="1">
    <source>
        <dbReference type="SAM" id="MobiDB-lite"/>
    </source>
</evidence>
<accession>M1DD53</accession>
<dbReference type="Proteomes" id="UP000011115">
    <property type="component" value="Unassembled WGS sequence"/>
</dbReference>
<dbReference type="AlphaFoldDB" id="M1DD53"/>
<name>M1DD53_SOLTU</name>
<dbReference type="EnsemblPlants" id="PGSC0003DMT400087092">
    <property type="protein sequence ID" value="PGSC0003DMT400087092"/>
    <property type="gene ID" value="PGSC0003DMG400036663"/>
</dbReference>
<evidence type="ECO:0000313" key="2">
    <source>
        <dbReference type="EnsemblPlants" id="PGSC0003DMT400087092"/>
    </source>
</evidence>
<feature type="region of interest" description="Disordered" evidence="1">
    <location>
        <begin position="1"/>
        <end position="35"/>
    </location>
</feature>
<feature type="compositionally biased region" description="Polar residues" evidence="1">
    <location>
        <begin position="1"/>
        <end position="10"/>
    </location>
</feature>
<dbReference type="PaxDb" id="4113-PGSC0003DMT400087092"/>
<reference evidence="2" key="2">
    <citation type="submission" date="2015-06" db="UniProtKB">
        <authorList>
            <consortium name="EnsemblPlants"/>
        </authorList>
    </citation>
    <scope>IDENTIFICATION</scope>
    <source>
        <strain evidence="2">DM1-3 516 R44</strain>
    </source>
</reference>
<sequence>MNSNGATNNKLDGAGDPGAMGGAGRQPLNFRDEEQAERIRKDTAFWYTNWDRLPRSGINIGSGTTFRYANSLGHIQAAIDISRLEDQ</sequence>